<dbReference type="PANTHER" id="PTHR43481:SF4">
    <property type="entry name" value="GLYCEROL-1-PHOSPHATE PHOSPHOHYDROLASE 1-RELATED"/>
    <property type="match status" value="1"/>
</dbReference>
<dbReference type="SUPFAM" id="SSF56784">
    <property type="entry name" value="HAD-like"/>
    <property type="match status" value="1"/>
</dbReference>
<dbReference type="SFLD" id="SFLDG01129">
    <property type="entry name" value="C1.5:_HAD__Beta-PGM__Phosphata"/>
    <property type="match status" value="1"/>
</dbReference>
<keyword evidence="2" id="KW-0378">Hydrolase</keyword>
<dbReference type="NCBIfam" id="TIGR01509">
    <property type="entry name" value="HAD-SF-IA-v3"/>
    <property type="match status" value="1"/>
</dbReference>
<evidence type="ECO:0000313" key="3">
    <source>
        <dbReference type="Proteomes" id="UP000255129"/>
    </source>
</evidence>
<name>A0A379G535_9GAMM</name>
<dbReference type="NCBIfam" id="NF008610">
    <property type="entry name" value="PRK11587.1"/>
    <property type="match status" value="1"/>
</dbReference>
<dbReference type="Proteomes" id="UP000255129">
    <property type="component" value="Unassembled WGS sequence"/>
</dbReference>
<accession>A0A379G535</accession>
<dbReference type="InterPro" id="IPR006439">
    <property type="entry name" value="HAD-SF_hydro_IA"/>
</dbReference>
<evidence type="ECO:0000313" key="2">
    <source>
        <dbReference type="EMBL" id="SUC36016.1"/>
    </source>
</evidence>
<organism evidence="2 3">
    <name type="scientific">Providencia rustigianii</name>
    <dbReference type="NCBI Taxonomy" id="158850"/>
    <lineage>
        <taxon>Bacteria</taxon>
        <taxon>Pseudomonadati</taxon>
        <taxon>Pseudomonadota</taxon>
        <taxon>Gammaproteobacteria</taxon>
        <taxon>Enterobacterales</taxon>
        <taxon>Morganellaceae</taxon>
        <taxon>Providencia</taxon>
    </lineage>
</organism>
<dbReference type="Gene3D" id="1.10.150.240">
    <property type="entry name" value="Putative phosphatase, domain 2"/>
    <property type="match status" value="1"/>
</dbReference>
<keyword evidence="1" id="KW-0479">Metal-binding</keyword>
<proteinExistence type="predicted"/>
<sequence length="231" mass="25090">MKKGIDVKLKAKGFLFDLDGTLADSLAVVERSWCLFGDRIGANKQEIIDFIHGKPAMTTLRHFLPDANEEELQTHFRWLEKLESEDTEGVVALPGAIELLSRLNQIGAPWAIVTSGTVPIAHGRQVAAGLPEPKHWVTFEKVSKGKPDPEPFQLGALSLALSPKDCIAFEDAPAGIHSALSAGCQVVAVHAPEGMPRRSEIDIIISSLEKISVTGPDNDGYFELLMSKNSE</sequence>
<gene>
    <name evidence="2" type="primary">yfbT</name>
    <name evidence="2" type="ORF">NCTC12026_02421</name>
</gene>
<dbReference type="SFLD" id="SFLDS00003">
    <property type="entry name" value="Haloacid_Dehalogenase"/>
    <property type="match status" value="1"/>
</dbReference>
<evidence type="ECO:0000256" key="1">
    <source>
        <dbReference type="ARBA" id="ARBA00022723"/>
    </source>
</evidence>
<dbReference type="InterPro" id="IPR023198">
    <property type="entry name" value="PGP-like_dom2"/>
</dbReference>
<dbReference type="Gene3D" id="3.40.50.1000">
    <property type="entry name" value="HAD superfamily/HAD-like"/>
    <property type="match status" value="1"/>
</dbReference>
<dbReference type="AlphaFoldDB" id="A0A379G535"/>
<dbReference type="InterPro" id="IPR051806">
    <property type="entry name" value="HAD-like_SPP"/>
</dbReference>
<dbReference type="GO" id="GO:0050308">
    <property type="term" value="F:sugar-phosphatase activity"/>
    <property type="evidence" value="ECO:0007669"/>
    <property type="project" value="TreeGrafter"/>
</dbReference>
<dbReference type="Pfam" id="PF00702">
    <property type="entry name" value="Hydrolase"/>
    <property type="match status" value="1"/>
</dbReference>
<reference evidence="2 3" key="1">
    <citation type="submission" date="2018-06" db="EMBL/GenBank/DDBJ databases">
        <authorList>
            <consortium name="Pathogen Informatics"/>
            <person name="Doyle S."/>
        </authorList>
    </citation>
    <scope>NUCLEOTIDE SEQUENCE [LARGE SCALE GENOMIC DNA]</scope>
    <source>
        <strain evidence="2 3">NCTC12026</strain>
    </source>
</reference>
<dbReference type="InterPro" id="IPR023214">
    <property type="entry name" value="HAD_sf"/>
</dbReference>
<protein>
    <submittedName>
        <fullName evidence="2">Phosphatase YfbT</fullName>
        <ecNumber evidence="2">3.1.3.-</ecNumber>
    </submittedName>
</protein>
<dbReference type="EMBL" id="UGUA01000002">
    <property type="protein sequence ID" value="SUC36016.1"/>
    <property type="molecule type" value="Genomic_DNA"/>
</dbReference>
<dbReference type="PANTHER" id="PTHR43481">
    <property type="entry name" value="FRUCTOSE-1-PHOSPHATE PHOSPHATASE"/>
    <property type="match status" value="1"/>
</dbReference>
<dbReference type="GO" id="GO:0043136">
    <property type="term" value="F:sn-glycerol 3-phosphatase activity"/>
    <property type="evidence" value="ECO:0007669"/>
    <property type="project" value="TreeGrafter"/>
</dbReference>
<dbReference type="GO" id="GO:0046872">
    <property type="term" value="F:metal ion binding"/>
    <property type="evidence" value="ECO:0007669"/>
    <property type="project" value="UniProtKB-KW"/>
</dbReference>
<dbReference type="InterPro" id="IPR036412">
    <property type="entry name" value="HAD-like_sf"/>
</dbReference>
<dbReference type="EC" id="3.1.3.-" evidence="2"/>